<gene>
    <name evidence="2" type="ORF">EYC80_008079</name>
</gene>
<dbReference type="AlphaFoldDB" id="A0A5N6JTD3"/>
<proteinExistence type="predicted"/>
<comment type="caution">
    <text evidence="2">The sequence shown here is derived from an EMBL/GenBank/DDBJ whole genome shotgun (WGS) entry which is preliminary data.</text>
</comment>
<dbReference type="Proteomes" id="UP000326757">
    <property type="component" value="Unassembled WGS sequence"/>
</dbReference>
<sequence>MYKKFPFRSLYSITPTSSPSHTPACMHALLSSTQSTTFHSNHGSSIPFPNQRVYKQQHSTAQHSNHSFSSFSSLSSSSTPRPKVRIPIPPLQSHPFTGPPIKYTFHHMTSVLYFTPLFIARISPPQSHSPHLILITRRRRNIKH</sequence>
<keyword evidence="3" id="KW-1185">Reference proteome</keyword>
<evidence type="ECO:0000256" key="1">
    <source>
        <dbReference type="SAM" id="MobiDB-lite"/>
    </source>
</evidence>
<reference evidence="2 3" key="1">
    <citation type="submission" date="2019-06" db="EMBL/GenBank/DDBJ databases">
        <title>Genome Sequence of the Brown Rot Fungal Pathogen Monilinia laxa.</title>
        <authorList>
            <person name="De Miccolis Angelini R.M."/>
            <person name="Landi L."/>
            <person name="Abate D."/>
            <person name="Pollastro S."/>
            <person name="Romanazzi G."/>
            <person name="Faretra F."/>
        </authorList>
    </citation>
    <scope>NUCLEOTIDE SEQUENCE [LARGE SCALE GENOMIC DNA]</scope>
    <source>
        <strain evidence="2 3">Mlax316</strain>
    </source>
</reference>
<feature type="region of interest" description="Disordered" evidence="1">
    <location>
        <begin position="54"/>
        <end position="91"/>
    </location>
</feature>
<feature type="compositionally biased region" description="Low complexity" evidence="1">
    <location>
        <begin position="63"/>
        <end position="78"/>
    </location>
</feature>
<evidence type="ECO:0000313" key="3">
    <source>
        <dbReference type="Proteomes" id="UP000326757"/>
    </source>
</evidence>
<dbReference type="EMBL" id="VIGI01000013">
    <property type="protein sequence ID" value="KAB8292339.1"/>
    <property type="molecule type" value="Genomic_DNA"/>
</dbReference>
<protein>
    <submittedName>
        <fullName evidence="2">Uncharacterized protein</fullName>
    </submittedName>
</protein>
<evidence type="ECO:0000313" key="2">
    <source>
        <dbReference type="EMBL" id="KAB8292339.1"/>
    </source>
</evidence>
<organism evidence="2 3">
    <name type="scientific">Monilinia laxa</name>
    <name type="common">Brown rot fungus</name>
    <name type="synonym">Sclerotinia laxa</name>
    <dbReference type="NCBI Taxonomy" id="61186"/>
    <lineage>
        <taxon>Eukaryota</taxon>
        <taxon>Fungi</taxon>
        <taxon>Dikarya</taxon>
        <taxon>Ascomycota</taxon>
        <taxon>Pezizomycotina</taxon>
        <taxon>Leotiomycetes</taxon>
        <taxon>Helotiales</taxon>
        <taxon>Sclerotiniaceae</taxon>
        <taxon>Monilinia</taxon>
    </lineage>
</organism>
<accession>A0A5N6JTD3</accession>
<name>A0A5N6JTD3_MONLA</name>